<accession>A0A9W4EV41</accession>
<dbReference type="RefSeq" id="WP_145977411.1">
    <property type="nucleotide sequence ID" value="NZ_AP014864.1"/>
</dbReference>
<name>A0A9W4EV41_BACTO</name>
<dbReference type="AlphaFoldDB" id="A0A9W4EV41"/>
<reference evidence="1 2" key="1">
    <citation type="submission" date="2015-05" db="EMBL/GenBank/DDBJ databases">
        <title>Whole genome sequence of Bacillus thuringiensis serovar tolworthi Pasteur Institute Standard strain.</title>
        <authorList>
            <person name="Kanda K."/>
            <person name="Nakashima K."/>
            <person name="Nagano Y."/>
        </authorList>
    </citation>
    <scope>NUCLEOTIDE SEQUENCE [LARGE SCALE GENOMIC DNA]</scope>
    <source>
        <strain evidence="1 2">Pasteur Institute Standard strain</strain>
    </source>
</reference>
<dbReference type="Proteomes" id="UP000055316">
    <property type="component" value="Chromosome"/>
</dbReference>
<proteinExistence type="predicted"/>
<organism evidence="1 2">
    <name type="scientific">Bacillus thuringiensis subsp. tolworthi</name>
    <dbReference type="NCBI Taxonomy" id="1442"/>
    <lineage>
        <taxon>Bacteria</taxon>
        <taxon>Bacillati</taxon>
        <taxon>Bacillota</taxon>
        <taxon>Bacilli</taxon>
        <taxon>Bacillales</taxon>
        <taxon>Bacillaceae</taxon>
        <taxon>Bacillus</taxon>
        <taxon>Bacillus cereus group</taxon>
    </lineage>
</organism>
<gene>
    <name evidence="1" type="ORF">KNN_04036</name>
</gene>
<evidence type="ECO:0000313" key="2">
    <source>
        <dbReference type="Proteomes" id="UP000055316"/>
    </source>
</evidence>
<evidence type="ECO:0000313" key="1">
    <source>
        <dbReference type="EMBL" id="BAR84880.1"/>
    </source>
</evidence>
<sequence>MNLFYRLKDDEGLIECKKGDLFDLHEPYDLEHAIFLDKDKREVLLKFDRLEITPTCDKCGYFYNRKAECLCLR</sequence>
<dbReference type="EMBL" id="AP014864">
    <property type="protein sequence ID" value="BAR84880.1"/>
    <property type="molecule type" value="Genomic_DNA"/>
</dbReference>
<protein>
    <submittedName>
        <fullName evidence="1">Uncharacterized protein</fullName>
    </submittedName>
</protein>